<dbReference type="Gene3D" id="1.10.443.10">
    <property type="entry name" value="Intergrase catalytic core"/>
    <property type="match status" value="1"/>
</dbReference>
<protein>
    <submittedName>
        <fullName evidence="8">Site-specific recombinase XerD</fullName>
    </submittedName>
</protein>
<evidence type="ECO:0000259" key="6">
    <source>
        <dbReference type="PROSITE" id="PS51898"/>
    </source>
</evidence>
<evidence type="ECO:0000313" key="9">
    <source>
        <dbReference type="Proteomes" id="UP000198711"/>
    </source>
</evidence>
<dbReference type="Gene3D" id="1.10.150.130">
    <property type="match status" value="1"/>
</dbReference>
<keyword evidence="2" id="KW-0229">DNA integration</keyword>
<dbReference type="InterPro" id="IPR035386">
    <property type="entry name" value="Arm-DNA-bind_5"/>
</dbReference>
<gene>
    <name evidence="8" type="ORF">SAMN05444410_10879</name>
</gene>
<evidence type="ECO:0000256" key="4">
    <source>
        <dbReference type="ARBA" id="ARBA00023172"/>
    </source>
</evidence>
<accession>A0A8X8LBM4</accession>
<evidence type="ECO:0000259" key="7">
    <source>
        <dbReference type="PROSITE" id="PS51900"/>
    </source>
</evidence>
<dbReference type="InterPro" id="IPR010998">
    <property type="entry name" value="Integrase_recombinase_N"/>
</dbReference>
<dbReference type="EMBL" id="FNNO01000008">
    <property type="protein sequence ID" value="SDX02912.1"/>
    <property type="molecule type" value="Genomic_DNA"/>
</dbReference>
<feature type="domain" description="Core-binding (CB)" evidence="7">
    <location>
        <begin position="139"/>
        <end position="216"/>
    </location>
</feature>
<dbReference type="Proteomes" id="UP000198711">
    <property type="component" value="Unassembled WGS sequence"/>
</dbReference>
<dbReference type="SUPFAM" id="SSF56349">
    <property type="entry name" value="DNA breaking-rejoining enzymes"/>
    <property type="match status" value="1"/>
</dbReference>
<evidence type="ECO:0000313" key="8">
    <source>
        <dbReference type="EMBL" id="SDX02912.1"/>
    </source>
</evidence>
<evidence type="ECO:0000256" key="1">
    <source>
        <dbReference type="ARBA" id="ARBA00008857"/>
    </source>
</evidence>
<dbReference type="GO" id="GO:0006310">
    <property type="term" value="P:DNA recombination"/>
    <property type="evidence" value="ECO:0007669"/>
    <property type="project" value="UniProtKB-KW"/>
</dbReference>
<evidence type="ECO:0000256" key="3">
    <source>
        <dbReference type="ARBA" id="ARBA00023125"/>
    </source>
</evidence>
<comment type="similarity">
    <text evidence="1">Belongs to the 'phage' integrase family.</text>
</comment>
<name>A0A8X8LBM4_9BACT</name>
<dbReference type="InterPro" id="IPR013762">
    <property type="entry name" value="Integrase-like_cat_sf"/>
</dbReference>
<organism evidence="8 9">
    <name type="scientific">Hydrobacter penzbergensis</name>
    <dbReference type="NCBI Taxonomy" id="1235997"/>
    <lineage>
        <taxon>Bacteria</taxon>
        <taxon>Pseudomonadati</taxon>
        <taxon>Bacteroidota</taxon>
        <taxon>Chitinophagia</taxon>
        <taxon>Chitinophagales</taxon>
        <taxon>Chitinophagaceae</taxon>
        <taxon>Hydrobacter</taxon>
    </lineage>
</organism>
<dbReference type="InterPro" id="IPR044068">
    <property type="entry name" value="CB"/>
</dbReference>
<keyword evidence="3 5" id="KW-0238">DNA-binding</keyword>
<dbReference type="GO" id="GO:0003677">
    <property type="term" value="F:DNA binding"/>
    <property type="evidence" value="ECO:0007669"/>
    <property type="project" value="UniProtKB-UniRule"/>
</dbReference>
<dbReference type="PANTHER" id="PTHR30349:SF64">
    <property type="entry name" value="PROPHAGE INTEGRASE INTD-RELATED"/>
    <property type="match status" value="1"/>
</dbReference>
<sequence length="452" mass="53199">MAASPIIILDKRRIKKTETYPVKLRVTYKGISRDFQTIYDMTEEDFNKCDASHPGKEIREIRDRLNTLRNRAETLCSEMKGFTFEKFEFEIYGGNHCLKARKKKQENYESLDSQLNIEPYKKRFSILTEIHPDRDHISYTYSQYIQNLLKQNRIGSALKYQDSYNRLKKFGGNVTFEEITVTYLVRFEHWMVEKGSSKSTVGVLLRSLRAVFNEAIDKKIIRREDCYPFGRRRYMLPTSKKVKKALPLHVVEKIFNHHPEMYKARKAKAYWMFCYLGNGMNTKDMIHMKYKNIDGEYLTFERSKTEHTTRGNPMPITVYLSEPMQAIINEWGNPGKDPDNYIFPLMRKGLNILEQWDLCTMIRTYINEGMEIITKELGIEQRVTNIVARHTFSTVLKRSGVSTEFIQESLGHTDKKTTENYLDSFEKEMKKEVAGKLTAFQTTKVVKMRIVN</sequence>
<dbReference type="InterPro" id="IPR050090">
    <property type="entry name" value="Tyrosine_recombinase_XerCD"/>
</dbReference>
<dbReference type="AlphaFoldDB" id="A0A8X8LBM4"/>
<dbReference type="GO" id="GO:0015074">
    <property type="term" value="P:DNA integration"/>
    <property type="evidence" value="ECO:0007669"/>
    <property type="project" value="UniProtKB-KW"/>
</dbReference>
<dbReference type="InterPro" id="IPR002104">
    <property type="entry name" value="Integrase_catalytic"/>
</dbReference>
<reference evidence="8 9" key="1">
    <citation type="submission" date="2016-10" db="EMBL/GenBank/DDBJ databases">
        <authorList>
            <person name="Varghese N."/>
            <person name="Submissions S."/>
        </authorList>
    </citation>
    <scope>NUCLEOTIDE SEQUENCE [LARGE SCALE GENOMIC DNA]</scope>
    <source>
        <strain evidence="8 9">DSM 25353</strain>
    </source>
</reference>
<dbReference type="PROSITE" id="PS51898">
    <property type="entry name" value="TYR_RECOMBINASE"/>
    <property type="match status" value="1"/>
</dbReference>
<dbReference type="Pfam" id="PF00589">
    <property type="entry name" value="Phage_integrase"/>
    <property type="match status" value="1"/>
</dbReference>
<dbReference type="Pfam" id="PF17293">
    <property type="entry name" value="Arm-DNA-bind_5"/>
    <property type="match status" value="1"/>
</dbReference>
<dbReference type="InterPro" id="IPR025269">
    <property type="entry name" value="SAM-like_dom"/>
</dbReference>
<keyword evidence="4" id="KW-0233">DNA recombination</keyword>
<dbReference type="Pfam" id="PF13102">
    <property type="entry name" value="Phage_int_SAM_5"/>
    <property type="match status" value="1"/>
</dbReference>
<comment type="caution">
    <text evidence="8">The sequence shown here is derived from an EMBL/GenBank/DDBJ whole genome shotgun (WGS) entry which is preliminary data.</text>
</comment>
<feature type="domain" description="Tyr recombinase" evidence="6">
    <location>
        <begin position="241"/>
        <end position="434"/>
    </location>
</feature>
<dbReference type="PROSITE" id="PS51900">
    <property type="entry name" value="CB"/>
    <property type="match status" value="1"/>
</dbReference>
<dbReference type="InterPro" id="IPR011010">
    <property type="entry name" value="DNA_brk_join_enz"/>
</dbReference>
<evidence type="ECO:0000256" key="2">
    <source>
        <dbReference type="ARBA" id="ARBA00022908"/>
    </source>
</evidence>
<evidence type="ECO:0000256" key="5">
    <source>
        <dbReference type="PROSITE-ProRule" id="PRU01248"/>
    </source>
</evidence>
<dbReference type="PANTHER" id="PTHR30349">
    <property type="entry name" value="PHAGE INTEGRASE-RELATED"/>
    <property type="match status" value="1"/>
</dbReference>
<proteinExistence type="inferred from homology"/>
<keyword evidence="9" id="KW-1185">Reference proteome</keyword>